<comment type="similarity">
    <text evidence="3">Belongs to the epsin family.</text>
</comment>
<dbReference type="InterPro" id="IPR013809">
    <property type="entry name" value="ENTH"/>
</dbReference>
<feature type="compositionally biased region" description="Basic and acidic residues" evidence="6">
    <location>
        <begin position="26"/>
        <end position="43"/>
    </location>
</feature>
<gene>
    <name evidence="8" type="ORF">HHK36_014206</name>
</gene>
<sequence length="784" mass="84228">MATSSRFTSGGQRPTPYQSQVSLNPGDRKKALAKELEISEEAQRIPGSEGTVPWEQAGGKLVAQKGELYKPISGQQRKGDSGRENRRGSWRLVADYGDDNSSARIRKSQRGNANTEGEAISRGSCSEESLNSSFLPSACFEAARMGRYAKEQVSTNSRGEQSPQSSNPQRNGIGREDIPSSFGVEDCLNLLYHEVSIPNSDQVLDATSNEPWGPHGSVLAEIAQATKKLCLAFLTRTGSVMISYSSECQMVMNVLWTRLTDTGQDWRHVYKALAVIEYLVGNGSERAVDDIIEHTFQISSLSGFEFVEPSGKDMGINVRKKVETIVALLNNKDKIQEVRNKAAANREKYVGLSSSGITYKSSSASYGSGRVQSSDQYGGPGGTKDGDMFKDSYNVKNRFGKEESGKDNHGLSSRGVASENQGKKGTTRYGRGMGREVDLVFYGRACQPLEEVKLDMRSSCVGSHVRDRDTSLSSTSRSSTKINHSEDKYGPIPSQSSKAPQNNPEDDFDDFNPRGTSTKGSDAPSFNQVDLLGESLIGDFVNASTPTEVPTEKCKTADVDLFADATFVSASPHVEAAVGSQTQVTVDLFASQPASTSAFSSTVEFFAAPDPFQQNDAKPPKSEQINSNAIDPFAAVPLTSFDGSDLFGAFSSHTDPVSREPVQNSASGGCLSNQNQKYSTESKPPCKKDTFQVKSGIWADSLSRGLIDLNISASKKVSLADIGIVGGLSDGSDEKEKGLPSSAYMGRSMVAGSGLGSSGFTSTALGGDDIFSNFSQQQFGSFKK</sequence>
<dbReference type="Gene3D" id="1.25.40.90">
    <property type="match status" value="1"/>
</dbReference>
<evidence type="ECO:0000256" key="1">
    <source>
        <dbReference type="ARBA" id="ARBA00004132"/>
    </source>
</evidence>
<dbReference type="OrthoDB" id="4033880at2759"/>
<evidence type="ECO:0000313" key="8">
    <source>
        <dbReference type="EMBL" id="KAF8400903.1"/>
    </source>
</evidence>
<evidence type="ECO:0000256" key="6">
    <source>
        <dbReference type="SAM" id="MobiDB-lite"/>
    </source>
</evidence>
<feature type="region of interest" description="Disordered" evidence="6">
    <location>
        <begin position="150"/>
        <end position="176"/>
    </location>
</feature>
<protein>
    <recommendedName>
        <fullName evidence="7">ENTH domain-containing protein</fullName>
    </recommendedName>
</protein>
<dbReference type="GO" id="GO:0030125">
    <property type="term" value="C:clathrin vesicle coat"/>
    <property type="evidence" value="ECO:0007669"/>
    <property type="project" value="TreeGrafter"/>
</dbReference>
<feature type="compositionally biased region" description="Low complexity" evidence="6">
    <location>
        <begin position="471"/>
        <end position="480"/>
    </location>
</feature>
<dbReference type="SMART" id="SM00273">
    <property type="entry name" value="ENTH"/>
    <property type="match status" value="1"/>
</dbReference>
<keyword evidence="9" id="KW-1185">Reference proteome</keyword>
<dbReference type="Pfam" id="PF01417">
    <property type="entry name" value="ENTH"/>
    <property type="match status" value="1"/>
</dbReference>
<keyword evidence="4" id="KW-0333">Golgi apparatus</keyword>
<dbReference type="FunFam" id="1.25.40.90:FF:000006">
    <property type="entry name" value="Clathrin interactor 1"/>
    <property type="match status" value="1"/>
</dbReference>
<feature type="compositionally biased region" description="Polar residues" evidence="6">
    <location>
        <begin position="655"/>
        <end position="682"/>
    </location>
</feature>
<feature type="region of interest" description="Disordered" evidence="6">
    <location>
        <begin position="457"/>
        <end position="526"/>
    </location>
</feature>
<proteinExistence type="inferred from homology"/>
<evidence type="ECO:0000313" key="9">
    <source>
        <dbReference type="Proteomes" id="UP000655225"/>
    </source>
</evidence>
<feature type="region of interest" description="Disordered" evidence="6">
    <location>
        <begin position="362"/>
        <end position="430"/>
    </location>
</feature>
<feature type="compositionally biased region" description="Polar residues" evidence="6">
    <location>
        <begin position="152"/>
        <end position="170"/>
    </location>
</feature>
<feature type="compositionally biased region" description="Polar residues" evidence="6">
    <location>
        <begin position="362"/>
        <end position="376"/>
    </location>
</feature>
<dbReference type="GO" id="GO:0005794">
    <property type="term" value="C:Golgi apparatus"/>
    <property type="evidence" value="ECO:0007669"/>
    <property type="project" value="UniProtKB-SubCell"/>
</dbReference>
<comment type="subcellular location">
    <subcellularLocation>
        <location evidence="1">Cytoplasmic vesicle</location>
        <location evidence="1">Clathrin-coated vesicle</location>
    </subcellularLocation>
    <subcellularLocation>
        <location evidence="2">Golgi apparatus</location>
    </subcellularLocation>
</comment>
<feature type="region of interest" description="Disordered" evidence="6">
    <location>
        <begin position="655"/>
        <end position="685"/>
    </location>
</feature>
<dbReference type="GO" id="GO:0005543">
    <property type="term" value="F:phospholipid binding"/>
    <property type="evidence" value="ECO:0007669"/>
    <property type="project" value="TreeGrafter"/>
</dbReference>
<feature type="compositionally biased region" description="Polar residues" evidence="6">
    <location>
        <begin position="514"/>
        <end position="526"/>
    </location>
</feature>
<dbReference type="InterPro" id="IPR008942">
    <property type="entry name" value="ENTH_VHS"/>
</dbReference>
<dbReference type="Proteomes" id="UP000655225">
    <property type="component" value="Unassembled WGS sequence"/>
</dbReference>
<feature type="domain" description="ENTH" evidence="7">
    <location>
        <begin position="191"/>
        <end position="339"/>
    </location>
</feature>
<dbReference type="AlphaFoldDB" id="A0A835DEZ0"/>
<accession>A0A835DEZ0</accession>
<dbReference type="PROSITE" id="PS50942">
    <property type="entry name" value="ENTH"/>
    <property type="match status" value="1"/>
</dbReference>
<organism evidence="8 9">
    <name type="scientific">Tetracentron sinense</name>
    <name type="common">Spur-leaf</name>
    <dbReference type="NCBI Taxonomy" id="13715"/>
    <lineage>
        <taxon>Eukaryota</taxon>
        <taxon>Viridiplantae</taxon>
        <taxon>Streptophyta</taxon>
        <taxon>Embryophyta</taxon>
        <taxon>Tracheophyta</taxon>
        <taxon>Spermatophyta</taxon>
        <taxon>Magnoliopsida</taxon>
        <taxon>Trochodendrales</taxon>
        <taxon>Trochodendraceae</taxon>
        <taxon>Tetracentron</taxon>
    </lineage>
</organism>
<feature type="compositionally biased region" description="Basic and acidic residues" evidence="6">
    <location>
        <begin position="399"/>
        <end position="409"/>
    </location>
</feature>
<dbReference type="EMBL" id="JABCRI010000009">
    <property type="protein sequence ID" value="KAF8400903.1"/>
    <property type="molecule type" value="Genomic_DNA"/>
</dbReference>
<dbReference type="CDD" id="cd03571">
    <property type="entry name" value="ENTH"/>
    <property type="match status" value="1"/>
</dbReference>
<dbReference type="SUPFAM" id="SSF48464">
    <property type="entry name" value="ENTH/VHS domain"/>
    <property type="match status" value="1"/>
</dbReference>
<evidence type="ECO:0000256" key="4">
    <source>
        <dbReference type="ARBA" id="ARBA00023034"/>
    </source>
</evidence>
<feature type="region of interest" description="Disordered" evidence="6">
    <location>
        <begin position="1"/>
        <end position="131"/>
    </location>
</feature>
<evidence type="ECO:0000256" key="5">
    <source>
        <dbReference type="ARBA" id="ARBA00023329"/>
    </source>
</evidence>
<evidence type="ECO:0000256" key="3">
    <source>
        <dbReference type="ARBA" id="ARBA00010130"/>
    </source>
</evidence>
<comment type="caution">
    <text evidence="8">The sequence shown here is derived from an EMBL/GenBank/DDBJ whole genome shotgun (WGS) entry which is preliminary data.</text>
</comment>
<reference evidence="8 9" key="1">
    <citation type="submission" date="2020-04" db="EMBL/GenBank/DDBJ databases">
        <title>Plant Genome Project.</title>
        <authorList>
            <person name="Zhang R.-G."/>
        </authorList>
    </citation>
    <scope>NUCLEOTIDE SEQUENCE [LARGE SCALE GENOMIC DNA]</scope>
    <source>
        <strain evidence="8">YNK0</strain>
        <tissue evidence="8">Leaf</tissue>
    </source>
</reference>
<feature type="compositionally biased region" description="Polar residues" evidence="6">
    <location>
        <begin position="493"/>
        <end position="503"/>
    </location>
</feature>
<feature type="compositionally biased region" description="Polar residues" evidence="6">
    <location>
        <begin position="1"/>
        <end position="23"/>
    </location>
</feature>
<evidence type="ECO:0000259" key="7">
    <source>
        <dbReference type="PROSITE" id="PS50942"/>
    </source>
</evidence>
<dbReference type="GO" id="GO:0030276">
    <property type="term" value="F:clathrin binding"/>
    <property type="evidence" value="ECO:0007669"/>
    <property type="project" value="TreeGrafter"/>
</dbReference>
<evidence type="ECO:0000256" key="2">
    <source>
        <dbReference type="ARBA" id="ARBA00004555"/>
    </source>
</evidence>
<dbReference type="GO" id="GO:0006897">
    <property type="term" value="P:endocytosis"/>
    <property type="evidence" value="ECO:0007669"/>
    <property type="project" value="TreeGrafter"/>
</dbReference>
<dbReference type="PANTHER" id="PTHR12276:SF45">
    <property type="entry name" value="CLATHRIN INTERACTOR 1"/>
    <property type="match status" value="1"/>
</dbReference>
<dbReference type="OMA" id="SKHDSEM"/>
<dbReference type="GO" id="GO:0005768">
    <property type="term" value="C:endosome"/>
    <property type="evidence" value="ECO:0007669"/>
    <property type="project" value="TreeGrafter"/>
</dbReference>
<feature type="compositionally biased region" description="Basic and acidic residues" evidence="6">
    <location>
        <begin position="77"/>
        <end position="87"/>
    </location>
</feature>
<keyword evidence="5" id="KW-0968">Cytoplasmic vesicle</keyword>
<name>A0A835DEZ0_TETSI</name>
<dbReference type="GO" id="GO:0005886">
    <property type="term" value="C:plasma membrane"/>
    <property type="evidence" value="ECO:0007669"/>
    <property type="project" value="TreeGrafter"/>
</dbReference>
<dbReference type="PANTHER" id="PTHR12276">
    <property type="entry name" value="EPSIN/ENT-RELATED"/>
    <property type="match status" value="1"/>
</dbReference>